<evidence type="ECO:0000256" key="1">
    <source>
        <dbReference type="ARBA" id="ARBA00000085"/>
    </source>
</evidence>
<keyword evidence="12" id="KW-1185">Reference proteome</keyword>
<dbReference type="InterPro" id="IPR001610">
    <property type="entry name" value="PAC"/>
</dbReference>
<comment type="caution">
    <text evidence="11">The sequence shown here is derived from an EMBL/GenBank/DDBJ whole genome shotgun (WGS) entry which is preliminary data.</text>
</comment>
<evidence type="ECO:0000256" key="4">
    <source>
        <dbReference type="ARBA" id="ARBA00022679"/>
    </source>
</evidence>
<dbReference type="SMART" id="SM00086">
    <property type="entry name" value="PAC"/>
    <property type="match status" value="3"/>
</dbReference>
<evidence type="ECO:0000256" key="5">
    <source>
        <dbReference type="ARBA" id="ARBA00022741"/>
    </source>
</evidence>
<dbReference type="PROSITE" id="PS50113">
    <property type="entry name" value="PAC"/>
    <property type="match status" value="2"/>
</dbReference>
<feature type="domain" description="PAS" evidence="9">
    <location>
        <begin position="371"/>
        <end position="441"/>
    </location>
</feature>
<feature type="domain" description="PAC" evidence="10">
    <location>
        <begin position="195"/>
        <end position="249"/>
    </location>
</feature>
<dbReference type="OrthoDB" id="1223659at2"/>
<keyword evidence="8" id="KW-0843">Virulence</keyword>
<dbReference type="Pfam" id="PF08448">
    <property type="entry name" value="PAS_4"/>
    <property type="match status" value="1"/>
</dbReference>
<evidence type="ECO:0000259" key="10">
    <source>
        <dbReference type="PROSITE" id="PS50113"/>
    </source>
</evidence>
<evidence type="ECO:0000256" key="8">
    <source>
        <dbReference type="ARBA" id="ARBA00023026"/>
    </source>
</evidence>
<keyword evidence="7" id="KW-0067">ATP-binding</keyword>
<dbReference type="PROSITE" id="PS50112">
    <property type="entry name" value="PAS"/>
    <property type="match status" value="1"/>
</dbReference>
<dbReference type="PANTHER" id="PTHR41523">
    <property type="entry name" value="TWO-COMPONENT SYSTEM SENSOR PROTEIN"/>
    <property type="match status" value="1"/>
</dbReference>
<protein>
    <recommendedName>
        <fullName evidence="2">histidine kinase</fullName>
        <ecNumber evidence="2">2.7.13.3</ecNumber>
    </recommendedName>
</protein>
<dbReference type="SUPFAM" id="SSF55785">
    <property type="entry name" value="PYP-like sensor domain (PAS domain)"/>
    <property type="match status" value="3"/>
</dbReference>
<dbReference type="Pfam" id="PF13426">
    <property type="entry name" value="PAS_9"/>
    <property type="match status" value="1"/>
</dbReference>
<evidence type="ECO:0000256" key="2">
    <source>
        <dbReference type="ARBA" id="ARBA00012438"/>
    </source>
</evidence>
<reference evidence="11 12" key="1">
    <citation type="submission" date="2018-01" db="EMBL/GenBank/DDBJ databases">
        <title>A novel member of the phylum Bacteroidetes isolated from glacier ice.</title>
        <authorList>
            <person name="Liu Q."/>
            <person name="Xin Y.-H."/>
        </authorList>
    </citation>
    <scope>NUCLEOTIDE SEQUENCE [LARGE SCALE GENOMIC DNA]</scope>
    <source>
        <strain evidence="11 12">RB1R16</strain>
    </source>
</reference>
<proteinExistence type="predicted"/>
<dbReference type="SMART" id="SM00091">
    <property type="entry name" value="PAS"/>
    <property type="match status" value="2"/>
</dbReference>
<keyword evidence="3" id="KW-0597">Phosphoprotein</keyword>
<dbReference type="EMBL" id="PPSL01000002">
    <property type="protein sequence ID" value="PQJ11270.1"/>
    <property type="molecule type" value="Genomic_DNA"/>
</dbReference>
<dbReference type="NCBIfam" id="TIGR00229">
    <property type="entry name" value="sensory_box"/>
    <property type="match status" value="1"/>
</dbReference>
<gene>
    <name evidence="11" type="ORF">CJD36_005555</name>
</gene>
<evidence type="ECO:0000259" key="9">
    <source>
        <dbReference type="PROSITE" id="PS50112"/>
    </source>
</evidence>
<dbReference type="InterPro" id="IPR036890">
    <property type="entry name" value="HATPase_C_sf"/>
</dbReference>
<dbReference type="Pfam" id="PF07568">
    <property type="entry name" value="HisKA_2"/>
    <property type="match status" value="1"/>
</dbReference>
<dbReference type="Gene3D" id="3.30.565.10">
    <property type="entry name" value="Histidine kinase-like ATPase, C-terminal domain"/>
    <property type="match status" value="1"/>
</dbReference>
<evidence type="ECO:0000313" key="11">
    <source>
        <dbReference type="EMBL" id="PQJ11270.1"/>
    </source>
</evidence>
<keyword evidence="5" id="KW-0547">Nucleotide-binding</keyword>
<comment type="catalytic activity">
    <reaction evidence="1">
        <text>ATP + protein L-histidine = ADP + protein N-phospho-L-histidine.</text>
        <dbReference type="EC" id="2.7.13.3"/>
    </reaction>
</comment>
<dbReference type="GO" id="GO:0004673">
    <property type="term" value="F:protein histidine kinase activity"/>
    <property type="evidence" value="ECO:0007669"/>
    <property type="project" value="UniProtKB-EC"/>
</dbReference>
<dbReference type="InterPro" id="IPR013656">
    <property type="entry name" value="PAS_4"/>
</dbReference>
<evidence type="ECO:0000256" key="7">
    <source>
        <dbReference type="ARBA" id="ARBA00022840"/>
    </source>
</evidence>
<dbReference type="EC" id="2.7.13.3" evidence="2"/>
<evidence type="ECO:0000313" key="12">
    <source>
        <dbReference type="Proteomes" id="UP000239872"/>
    </source>
</evidence>
<dbReference type="PANTHER" id="PTHR41523:SF8">
    <property type="entry name" value="ETHYLENE RESPONSE SENSOR PROTEIN"/>
    <property type="match status" value="1"/>
</dbReference>
<dbReference type="InterPro" id="IPR035965">
    <property type="entry name" value="PAS-like_dom_sf"/>
</dbReference>
<name>A0A2S7SWG3_9BACT</name>
<dbReference type="Gene3D" id="3.30.450.20">
    <property type="entry name" value="PAS domain"/>
    <property type="match status" value="3"/>
</dbReference>
<dbReference type="SUPFAM" id="SSF55874">
    <property type="entry name" value="ATPase domain of HSP90 chaperone/DNA topoisomerase II/histidine kinase"/>
    <property type="match status" value="1"/>
</dbReference>
<feature type="domain" description="PAC" evidence="10">
    <location>
        <begin position="444"/>
        <end position="495"/>
    </location>
</feature>
<dbReference type="GO" id="GO:0005524">
    <property type="term" value="F:ATP binding"/>
    <property type="evidence" value="ECO:0007669"/>
    <property type="project" value="UniProtKB-KW"/>
</dbReference>
<dbReference type="RefSeq" id="WP_105038149.1">
    <property type="nucleotide sequence ID" value="NZ_PPSL01000002.1"/>
</dbReference>
<keyword evidence="4" id="KW-0808">Transferase</keyword>
<evidence type="ECO:0000256" key="3">
    <source>
        <dbReference type="ARBA" id="ARBA00022553"/>
    </source>
</evidence>
<accession>A0A2S7SWG3</accession>
<dbReference type="Proteomes" id="UP000239872">
    <property type="component" value="Unassembled WGS sequence"/>
</dbReference>
<evidence type="ECO:0000256" key="6">
    <source>
        <dbReference type="ARBA" id="ARBA00022777"/>
    </source>
</evidence>
<keyword evidence="6" id="KW-0418">Kinase</keyword>
<dbReference type="AlphaFoldDB" id="A0A2S7SWG3"/>
<dbReference type="InterPro" id="IPR000014">
    <property type="entry name" value="PAS"/>
</dbReference>
<dbReference type="InterPro" id="IPR011495">
    <property type="entry name" value="Sig_transdc_His_kin_sub2_dim/P"/>
</dbReference>
<dbReference type="InterPro" id="IPR000700">
    <property type="entry name" value="PAS-assoc_C"/>
</dbReference>
<sequence length="709" mass="80734">MEDANRGSSVEPKLEQHQLAHSYGLFDQLVQPVFVLSATIGLLYNNAAASAYAEKFVRHCSQPAFQKYFGGVSPSKDSFTFRHVQRVFSCSISVANTGDFVVILNDITPLKRELDKREDRIFFYEKVLNNVPVDLVIFNDEHKYLFVNRFAIKNDKVRKWIIGKDDFEYVKERNMPVEIAQRRRAYFDKCVTENSTVETEDETVGVGNNRKTTLRRFSPIHDKNGELLFILGFGIDITDRKIMETEIQYSERKYRELFFNNTVGVFTATILGGVITYNKEIERILDAIEVDRQYNIMSFLKDEDKKVISGTLKQKGRVVNFESPITTLLGESKTILLNMVIVDSPQEGRYILGTIIDVTEQVLTRLELESSEARYRSIFEGSLDIIITIGNDANVSFHSFSFSSVLGYENSLLINAPIAEFLTEESVVKFNAVFEEVLKGEYMRDVELEFIHCDGSILVLEGSISPSPNIDGRIGGQAFFRDITLKREQERSIKRSLAEKEMLLKEVHHRVKNNLTVIYSLLEMASMNSDNEAFKQVFASSQSRVRSMAMVHENLYQTNVFSELDIVAYSNQLFKEISAIYNLDHKSVFFSTTNDLILIDIDHAITIGLILNELIINFYKYVYPVTVSPALSLSYGQTEFLDEKSGNLKHRITLICQDNGPGLDPSRVDTGSGIGMLLLQLLSKQLKATITRVSDNGFNFTMVWNSTHK</sequence>
<organism evidence="11 12">
    <name type="scientific">Flavipsychrobacter stenotrophus</name>
    <dbReference type="NCBI Taxonomy" id="2077091"/>
    <lineage>
        <taxon>Bacteria</taxon>
        <taxon>Pseudomonadati</taxon>
        <taxon>Bacteroidota</taxon>
        <taxon>Chitinophagia</taxon>
        <taxon>Chitinophagales</taxon>
        <taxon>Chitinophagaceae</taxon>
        <taxon>Flavipsychrobacter</taxon>
    </lineage>
</organism>